<dbReference type="InterPro" id="IPR003615">
    <property type="entry name" value="HNH_nuc"/>
</dbReference>
<keyword evidence="2" id="KW-0540">Nuclease</keyword>
<keyword evidence="2" id="KW-0255">Endonuclease</keyword>
<dbReference type="SMART" id="SM00507">
    <property type="entry name" value="HNHc"/>
    <property type="match status" value="1"/>
</dbReference>
<accession>A0A368NZR6</accession>
<dbReference type="GO" id="GO:0004519">
    <property type="term" value="F:endonuclease activity"/>
    <property type="evidence" value="ECO:0007669"/>
    <property type="project" value="UniProtKB-KW"/>
</dbReference>
<dbReference type="RefSeq" id="WP_060719189.1">
    <property type="nucleotide sequence ID" value="NZ_CP055265.1"/>
</dbReference>
<evidence type="ECO:0000313" key="2">
    <source>
        <dbReference type="EMBL" id="KAA3531861.1"/>
    </source>
</evidence>
<sequence length="263" mass="30369">MAKIPGLTAIHEQILGVLREHPEGLTIHEIRDAIPNIGIQQHLDKRVRDLRYYYEVPLVSRRGKSVYVLGAARADNASETGRITSKVRAAVLHKAHGRCQMCGRTVADDGIKLQVDHRIPRNWGGTDDIDNLWALCELCNSGKRDFFATFDDDVMKAIMAKESVYERIAETLRLHLGSPTPSWLLEFIANADDWQEDWQKRLRELRYPPIGLKIRASRMRNEAGRWTSAYTLDEWKDLPADHKFMIKEHERMTRKQRDQAESD</sequence>
<evidence type="ECO:0000313" key="3">
    <source>
        <dbReference type="Proteomes" id="UP000436911"/>
    </source>
</evidence>
<feature type="domain" description="HNH nuclease" evidence="1">
    <location>
        <begin position="86"/>
        <end position="141"/>
    </location>
</feature>
<dbReference type="EMBL" id="QUSG01000001">
    <property type="protein sequence ID" value="KAA3531861.1"/>
    <property type="molecule type" value="Genomic_DNA"/>
</dbReference>
<name>A0A368NZR6_AGRVI</name>
<dbReference type="GeneID" id="60681708"/>
<proteinExistence type="predicted"/>
<dbReference type="GO" id="GO:0003676">
    <property type="term" value="F:nucleic acid binding"/>
    <property type="evidence" value="ECO:0007669"/>
    <property type="project" value="InterPro"/>
</dbReference>
<dbReference type="CDD" id="cd00085">
    <property type="entry name" value="HNHc"/>
    <property type="match status" value="1"/>
</dbReference>
<evidence type="ECO:0000259" key="1">
    <source>
        <dbReference type="SMART" id="SM00507"/>
    </source>
</evidence>
<dbReference type="GO" id="GO:0008270">
    <property type="term" value="F:zinc ion binding"/>
    <property type="evidence" value="ECO:0007669"/>
    <property type="project" value="InterPro"/>
</dbReference>
<dbReference type="InterPro" id="IPR002711">
    <property type="entry name" value="HNH"/>
</dbReference>
<keyword evidence="2" id="KW-0378">Hydrolase</keyword>
<dbReference type="Gene3D" id="1.10.30.50">
    <property type="match status" value="1"/>
</dbReference>
<organism evidence="2 3">
    <name type="scientific">Agrobacterium vitis</name>
    <name type="common">Rhizobium vitis</name>
    <dbReference type="NCBI Taxonomy" id="373"/>
    <lineage>
        <taxon>Bacteria</taxon>
        <taxon>Pseudomonadati</taxon>
        <taxon>Pseudomonadota</taxon>
        <taxon>Alphaproteobacteria</taxon>
        <taxon>Hyphomicrobiales</taxon>
        <taxon>Rhizobiaceae</taxon>
        <taxon>Rhizobium/Agrobacterium group</taxon>
        <taxon>Agrobacterium</taxon>
    </lineage>
</organism>
<dbReference type="Pfam" id="PF01844">
    <property type="entry name" value="HNH"/>
    <property type="match status" value="1"/>
</dbReference>
<dbReference type="Proteomes" id="UP000436911">
    <property type="component" value="Unassembled WGS sequence"/>
</dbReference>
<reference evidence="2 3" key="1">
    <citation type="submission" date="2018-08" db="EMBL/GenBank/DDBJ databases">
        <title>Genome sequencing of Agrobacterium vitis strain ICMP 10754.</title>
        <authorList>
            <person name="Visnovsky S.B."/>
            <person name="Pitman A.R."/>
        </authorList>
    </citation>
    <scope>NUCLEOTIDE SEQUENCE [LARGE SCALE GENOMIC DNA]</scope>
    <source>
        <strain evidence="2 3">ICMP 10754</strain>
    </source>
</reference>
<dbReference type="REBASE" id="284490">
    <property type="entry name" value="Avi3554ORF8410P"/>
</dbReference>
<gene>
    <name evidence="2" type="ORF">DXT89_00260</name>
</gene>
<dbReference type="OrthoDB" id="7220022at2"/>
<comment type="caution">
    <text evidence="2">The sequence shown here is derived from an EMBL/GenBank/DDBJ whole genome shotgun (WGS) entry which is preliminary data.</text>
</comment>
<protein>
    <submittedName>
        <fullName evidence="2">HNH endonuclease</fullName>
    </submittedName>
</protein>
<dbReference type="AlphaFoldDB" id="A0A368NZR6"/>